<evidence type="ECO:0000313" key="1">
    <source>
        <dbReference type="EMBL" id="GAG80132.1"/>
    </source>
</evidence>
<accession>X1BFZ7</accession>
<proteinExistence type="predicted"/>
<organism evidence="1">
    <name type="scientific">marine sediment metagenome</name>
    <dbReference type="NCBI Taxonomy" id="412755"/>
    <lineage>
        <taxon>unclassified sequences</taxon>
        <taxon>metagenomes</taxon>
        <taxon>ecological metagenomes</taxon>
    </lineage>
</organism>
<dbReference type="EMBL" id="BART01016313">
    <property type="protein sequence ID" value="GAG80132.1"/>
    <property type="molecule type" value="Genomic_DNA"/>
</dbReference>
<dbReference type="InterPro" id="IPR043733">
    <property type="entry name" value="DUF5677"/>
</dbReference>
<gene>
    <name evidence="1" type="ORF">S01H4_31411</name>
</gene>
<dbReference type="Pfam" id="PF18928">
    <property type="entry name" value="DUF5677"/>
    <property type="match status" value="1"/>
</dbReference>
<dbReference type="AlphaFoldDB" id="X1BFZ7"/>
<protein>
    <submittedName>
        <fullName evidence="1">Uncharacterized protein</fullName>
    </submittedName>
</protein>
<comment type="caution">
    <text evidence="1">The sequence shown here is derived from an EMBL/GenBank/DDBJ whole genome shotgun (WGS) entry which is preliminary data.</text>
</comment>
<name>X1BFZ7_9ZZZZ</name>
<reference evidence="1" key="1">
    <citation type="journal article" date="2014" name="Front. Microbiol.">
        <title>High frequency of phylogenetically diverse reductive dehalogenase-homologous genes in deep subseafloor sedimentary metagenomes.</title>
        <authorList>
            <person name="Kawai M."/>
            <person name="Futagami T."/>
            <person name="Toyoda A."/>
            <person name="Takaki Y."/>
            <person name="Nishi S."/>
            <person name="Hori S."/>
            <person name="Arai W."/>
            <person name="Tsubouchi T."/>
            <person name="Morono Y."/>
            <person name="Uchiyama I."/>
            <person name="Ito T."/>
            <person name="Fujiyama A."/>
            <person name="Inagaki F."/>
            <person name="Takami H."/>
        </authorList>
    </citation>
    <scope>NUCLEOTIDE SEQUENCE</scope>
    <source>
        <strain evidence="1">Expedition CK06-06</strain>
    </source>
</reference>
<sequence>MDYKLLIEKAKEYINEGFANMGGKIEGPTMLDRYVLASAIKTIRFSNAIIRLCEEDFSKESLPILRSLIEHSINMRWIMAKDTERRLKQYLHDLEEKSLGKSWTNVDLLTRMSNIGFKNRDYYDFVVKYTYSYAHVNPLFYSIMFGTLNTYAELSKSLFNLAIYMKLITNTTDSWVFC</sequence>